<evidence type="ECO:0000313" key="3">
    <source>
        <dbReference type="EMBL" id="CDL65439.1"/>
    </source>
</evidence>
<evidence type="ECO:0000256" key="1">
    <source>
        <dbReference type="SAM" id="Phobius"/>
    </source>
</evidence>
<dbReference type="InterPro" id="IPR050570">
    <property type="entry name" value="Cell_wall_metabolism_enzyme"/>
</dbReference>
<dbReference type="InterPro" id="IPR036779">
    <property type="entry name" value="LysM_dom_sf"/>
</dbReference>
<gene>
    <name evidence="3" type="ORF">WWTP_pFosmid_7D_0021</name>
</gene>
<dbReference type="Pfam" id="PF01551">
    <property type="entry name" value="Peptidase_M23"/>
    <property type="match status" value="1"/>
</dbReference>
<reference evidence="3" key="1">
    <citation type="journal article" date="2015" name="Res. Microbiol.">
        <title>New FeFe-hydrogenase genes identified in a metagenomic fosmid library from a municipal wastewater treatment plant as revealed by high-throughput sequencing.</title>
        <authorList>
            <person name="Tomazetto G."/>
            <person name="Wibberg D."/>
            <person name="Schluter A."/>
            <person name="Oliveira V.M."/>
        </authorList>
    </citation>
    <scope>NUCLEOTIDE SEQUENCE</scope>
    <source>
        <plasmid evidence="3">fosmid 7D</plasmid>
    </source>
</reference>
<evidence type="ECO:0000259" key="2">
    <source>
        <dbReference type="PROSITE" id="PS51782"/>
    </source>
</evidence>
<protein>
    <submittedName>
        <fullName evidence="3">LysM domain/M23/M37 peptidase domain protein</fullName>
    </submittedName>
</protein>
<dbReference type="InterPro" id="IPR016047">
    <property type="entry name" value="M23ase_b-sheet_dom"/>
</dbReference>
<feature type="domain" description="LysM" evidence="2">
    <location>
        <begin position="164"/>
        <end position="207"/>
    </location>
</feature>
<dbReference type="CDD" id="cd12797">
    <property type="entry name" value="M23_peptidase"/>
    <property type="match status" value="1"/>
</dbReference>
<feature type="domain" description="LysM" evidence="2">
    <location>
        <begin position="114"/>
        <end position="158"/>
    </location>
</feature>
<dbReference type="InterPro" id="IPR018392">
    <property type="entry name" value="LysM"/>
</dbReference>
<dbReference type="PANTHER" id="PTHR21666:SF270">
    <property type="entry name" value="MUREIN HYDROLASE ACTIVATOR ENVC"/>
    <property type="match status" value="1"/>
</dbReference>
<dbReference type="SMART" id="SM00257">
    <property type="entry name" value="LysM"/>
    <property type="match status" value="2"/>
</dbReference>
<geneLocation type="plasmid" evidence="3">
    <name>fosmid 7D</name>
</geneLocation>
<proteinExistence type="predicted"/>
<name>A0A0A8KXY9_9ZZZZ</name>
<dbReference type="PROSITE" id="PS51782">
    <property type="entry name" value="LYSM"/>
    <property type="match status" value="2"/>
</dbReference>
<dbReference type="InterPro" id="IPR011055">
    <property type="entry name" value="Dup_hybrid_motif"/>
</dbReference>
<keyword evidence="1" id="KW-0812">Transmembrane</keyword>
<dbReference type="CDD" id="cd00118">
    <property type="entry name" value="LysM"/>
    <property type="match status" value="2"/>
</dbReference>
<dbReference type="Gene3D" id="3.10.350.10">
    <property type="entry name" value="LysM domain"/>
    <property type="match status" value="2"/>
</dbReference>
<dbReference type="PANTHER" id="PTHR21666">
    <property type="entry name" value="PEPTIDASE-RELATED"/>
    <property type="match status" value="1"/>
</dbReference>
<feature type="transmembrane region" description="Helical" evidence="1">
    <location>
        <begin position="35"/>
        <end position="55"/>
    </location>
</feature>
<keyword evidence="1" id="KW-1133">Transmembrane helix</keyword>
<dbReference type="Gene3D" id="2.70.70.10">
    <property type="entry name" value="Glucose Permease (Domain IIA)"/>
    <property type="match status" value="1"/>
</dbReference>
<sequence>MVSIAPTEKTLPSIDSPHKSNTIIRRLKIPVRLKAVPRIPYFAVILVAVVFFGFAGTKMFTGASNFPVSSEKLILPDEDSVQAALLAYLEPDDGADAEAAVGNLPPVPVSLKMSTYTVRTGDTIDRIAKRFGLRQDTLVSMNNLQGPQSVKPGIQLRIPNMDGISHKVRKGDSLLSIAKTYGADMTRLVDANNLEDGTITVGQSLFIPNARLASATMQNFYSVNFVWPVRGPISSPFGYRSNPFTGLRTYHSALDIAIPLGTKVKATRAGTVADTGYNSVFGNYIILKHSNGYQSLYGHLSTIGVREGQSVDQGAVIGNSGNTGESTGPHLHFSIFQNGKALDPRKFLK</sequence>
<accession>A0A0A8KXY9</accession>
<organism evidence="3">
    <name type="scientific">wastewater metagenome</name>
    <dbReference type="NCBI Taxonomy" id="527639"/>
    <lineage>
        <taxon>unclassified sequences</taxon>
        <taxon>metagenomes</taxon>
        <taxon>ecological metagenomes</taxon>
    </lineage>
</organism>
<dbReference type="SUPFAM" id="SSF51261">
    <property type="entry name" value="Duplicated hybrid motif"/>
    <property type="match status" value="1"/>
</dbReference>
<keyword evidence="1" id="KW-0472">Membrane</keyword>
<dbReference type="GO" id="GO:0004222">
    <property type="term" value="F:metalloendopeptidase activity"/>
    <property type="evidence" value="ECO:0007669"/>
    <property type="project" value="TreeGrafter"/>
</dbReference>
<dbReference type="AlphaFoldDB" id="A0A0A8KXY9"/>
<dbReference type="EMBL" id="HG796240">
    <property type="protein sequence ID" value="CDL65439.1"/>
    <property type="molecule type" value="Genomic_DNA"/>
</dbReference>
<keyword evidence="3" id="KW-0614">Plasmid</keyword>
<dbReference type="Pfam" id="PF01476">
    <property type="entry name" value="LysM"/>
    <property type="match status" value="2"/>
</dbReference>